<evidence type="ECO:0000256" key="2">
    <source>
        <dbReference type="ARBA" id="ARBA00022670"/>
    </source>
</evidence>
<evidence type="ECO:0000256" key="3">
    <source>
        <dbReference type="ARBA" id="ARBA00022750"/>
    </source>
</evidence>
<dbReference type="Pfam" id="PF00026">
    <property type="entry name" value="Asp"/>
    <property type="match status" value="1"/>
</dbReference>
<keyword evidence="10" id="KW-1185">Reference proteome</keyword>
<name>A0AA36HT52_9DINO</name>
<dbReference type="PRINTS" id="PR00792">
    <property type="entry name" value="PEPSIN"/>
</dbReference>
<feature type="chain" id="PRO_5041442407" description="Peptidase A1 domain-containing protein" evidence="7">
    <location>
        <begin position="17"/>
        <end position="833"/>
    </location>
</feature>
<accession>A0AA36HT52</accession>
<protein>
    <recommendedName>
        <fullName evidence="8">Peptidase A1 domain-containing protein</fullName>
    </recommendedName>
</protein>
<evidence type="ECO:0000313" key="9">
    <source>
        <dbReference type="EMBL" id="CAJ1374858.1"/>
    </source>
</evidence>
<dbReference type="GO" id="GO:0004190">
    <property type="term" value="F:aspartic-type endopeptidase activity"/>
    <property type="evidence" value="ECO:0007669"/>
    <property type="project" value="UniProtKB-KW"/>
</dbReference>
<feature type="compositionally biased region" description="Low complexity" evidence="6">
    <location>
        <begin position="533"/>
        <end position="548"/>
    </location>
</feature>
<evidence type="ECO:0000259" key="8">
    <source>
        <dbReference type="Pfam" id="PF00026"/>
    </source>
</evidence>
<dbReference type="SUPFAM" id="SSF50630">
    <property type="entry name" value="Acid proteases"/>
    <property type="match status" value="2"/>
</dbReference>
<feature type="signal peptide" evidence="7">
    <location>
        <begin position="1"/>
        <end position="16"/>
    </location>
</feature>
<feature type="compositionally biased region" description="Low complexity" evidence="6">
    <location>
        <begin position="418"/>
        <end position="433"/>
    </location>
</feature>
<evidence type="ECO:0000256" key="4">
    <source>
        <dbReference type="ARBA" id="ARBA00022801"/>
    </source>
</evidence>
<dbReference type="PANTHER" id="PTHR47966:SF51">
    <property type="entry name" value="BETA-SITE APP-CLEAVING ENZYME, ISOFORM A-RELATED"/>
    <property type="match status" value="1"/>
</dbReference>
<comment type="caution">
    <text evidence="9">The sequence shown here is derived from an EMBL/GenBank/DDBJ whole genome shotgun (WGS) entry which is preliminary data.</text>
</comment>
<dbReference type="PROSITE" id="PS00141">
    <property type="entry name" value="ASP_PROTEASE"/>
    <property type="match status" value="1"/>
</dbReference>
<feature type="domain" description="Peptidase A1" evidence="8">
    <location>
        <begin position="79"/>
        <end position="298"/>
    </location>
</feature>
<dbReference type="PANTHER" id="PTHR47966">
    <property type="entry name" value="BETA-SITE APP-CLEAVING ENZYME, ISOFORM A-RELATED"/>
    <property type="match status" value="1"/>
</dbReference>
<dbReference type="InterPro" id="IPR021109">
    <property type="entry name" value="Peptidase_aspartic_dom_sf"/>
</dbReference>
<evidence type="ECO:0000256" key="1">
    <source>
        <dbReference type="ARBA" id="ARBA00007447"/>
    </source>
</evidence>
<evidence type="ECO:0000256" key="6">
    <source>
        <dbReference type="SAM" id="MobiDB-lite"/>
    </source>
</evidence>
<dbReference type="Gene3D" id="2.40.70.10">
    <property type="entry name" value="Acid Proteases"/>
    <property type="match status" value="2"/>
</dbReference>
<dbReference type="Proteomes" id="UP001178507">
    <property type="component" value="Unassembled WGS sequence"/>
</dbReference>
<organism evidence="9 10">
    <name type="scientific">Effrenium voratum</name>
    <dbReference type="NCBI Taxonomy" id="2562239"/>
    <lineage>
        <taxon>Eukaryota</taxon>
        <taxon>Sar</taxon>
        <taxon>Alveolata</taxon>
        <taxon>Dinophyceae</taxon>
        <taxon>Suessiales</taxon>
        <taxon>Symbiodiniaceae</taxon>
        <taxon>Effrenium</taxon>
    </lineage>
</organism>
<feature type="region of interest" description="Disordered" evidence="6">
    <location>
        <begin position="417"/>
        <end position="637"/>
    </location>
</feature>
<keyword evidence="3 5" id="KW-0064">Aspartyl protease</keyword>
<feature type="compositionally biased region" description="Low complexity" evidence="6">
    <location>
        <begin position="607"/>
        <end position="626"/>
    </location>
</feature>
<keyword evidence="4 5" id="KW-0378">Hydrolase</keyword>
<evidence type="ECO:0000256" key="5">
    <source>
        <dbReference type="RuleBase" id="RU000454"/>
    </source>
</evidence>
<evidence type="ECO:0000313" key="10">
    <source>
        <dbReference type="Proteomes" id="UP001178507"/>
    </source>
</evidence>
<sequence>MATLRLLAACLALAAADDLLLQDDCEECQVDLRQLRAGRLKEVPVPVKEAPVEPAVLPAPTEAPATCTSLKNHGSFSSAKVGVGTPPQYFELVADTGSDNVIVQSCICKDKHWCPSEFGKCFKGTGRSSTFSIEMEENEVGQEGVTGFVMSFGSGDILVIKASDRVEVGTAAAFMNESLLLMVKQELSIRGQFEGILGLGRPHRSEIADKQVDGFLKKAGIERFSMCFNQEGPGVLGVNEPSAKEALQSVGSVHWGLDFRGISVGQDTQNLDFCQEKGPGMDTACGLIPDSGTTLITGFGPSSRVGVGKERRKEGRKEGRKEEQVWICVQQISYVRGPADEIEKLYEGICRQWPRCLQMHEALQAEVDKVRTRNAQATRRVAMQRMRAMLQAGNAKAKQPDYEAGYDYEYDRPVYYAPEGYEGPEDYGPGPDYEGPEGPEGPGPEDYEGPGPGYEEGPGYEGPEDYGPGPVEERGYYAPVGEPVEYGPGPMEPMEPMDYGPEPMPAYRSRPDSEYPEYEGPPLEGFPPPPVGPDGVPIPWGPGPVEVGPGWGGPPPPPAAQPKARSSWGGPPPPGDRMLEPGQPTPRWGGPPGPEHEAPGGPGLGAGPVEAGPAEAGPAEAGPAEAGPDEAGDGPDIVVTGEEQEAEDPDADDMPEAITMASTLALLMKHCYTWLGNSTDLDAEMPPLSFHVAGTAGGKETVVLNPNSYVFLSTVPIVHKEIEYFLGYLPMEIVTVKNEHVCLPAFGPMDYKTQKNGPVWIMGTPLFYSYKVQYDREPEPPTMSFQKGDCGVCVNGTEVKQEARLLQTASGIHRLRKLTTPPVAKKIDPKLPL</sequence>
<dbReference type="EMBL" id="CAUJNA010000280">
    <property type="protein sequence ID" value="CAJ1374858.1"/>
    <property type="molecule type" value="Genomic_DNA"/>
</dbReference>
<feature type="compositionally biased region" description="Gly residues" evidence="6">
    <location>
        <begin position="450"/>
        <end position="460"/>
    </location>
</feature>
<gene>
    <name evidence="9" type="ORF">EVOR1521_LOCUS4294</name>
</gene>
<dbReference type="InterPro" id="IPR001969">
    <property type="entry name" value="Aspartic_peptidase_AS"/>
</dbReference>
<feature type="compositionally biased region" description="Low complexity" evidence="6">
    <location>
        <begin position="479"/>
        <end position="501"/>
    </location>
</feature>
<proteinExistence type="inferred from homology"/>
<dbReference type="InterPro" id="IPR034164">
    <property type="entry name" value="Pepsin-like_dom"/>
</dbReference>
<keyword evidence="7" id="KW-0732">Signal</keyword>
<reference evidence="9" key="1">
    <citation type="submission" date="2023-08" db="EMBL/GenBank/DDBJ databases">
        <authorList>
            <person name="Chen Y."/>
            <person name="Shah S."/>
            <person name="Dougan E. K."/>
            <person name="Thang M."/>
            <person name="Chan C."/>
        </authorList>
    </citation>
    <scope>NUCLEOTIDE SEQUENCE</scope>
</reference>
<evidence type="ECO:0000256" key="7">
    <source>
        <dbReference type="SAM" id="SignalP"/>
    </source>
</evidence>
<keyword evidence="2 5" id="KW-0645">Protease</keyword>
<comment type="similarity">
    <text evidence="1 5">Belongs to the peptidase A1 family.</text>
</comment>
<dbReference type="InterPro" id="IPR001461">
    <property type="entry name" value="Aspartic_peptidase_A1"/>
</dbReference>
<dbReference type="InterPro" id="IPR033121">
    <property type="entry name" value="PEPTIDASE_A1"/>
</dbReference>
<dbReference type="CDD" id="cd05471">
    <property type="entry name" value="pepsin_like"/>
    <property type="match status" value="1"/>
</dbReference>
<dbReference type="GO" id="GO:0006508">
    <property type="term" value="P:proteolysis"/>
    <property type="evidence" value="ECO:0007669"/>
    <property type="project" value="UniProtKB-KW"/>
</dbReference>
<dbReference type="AlphaFoldDB" id="A0AA36HT52"/>